<dbReference type="Proteomes" id="UP000584642">
    <property type="component" value="Unassembled WGS sequence"/>
</dbReference>
<dbReference type="RefSeq" id="WP_180283682.1">
    <property type="nucleotide sequence ID" value="NZ_JABFDB010000014.1"/>
</dbReference>
<dbReference type="NCBIfam" id="NF033233">
    <property type="entry name" value="twin_helix"/>
    <property type="match status" value="1"/>
</dbReference>
<comment type="caution">
    <text evidence="6">The sequence shown here is derived from an EMBL/GenBank/DDBJ whole genome shotgun (WGS) entry which is preliminary data.</text>
</comment>
<proteinExistence type="predicted"/>
<keyword evidence="3 4" id="KW-0472">Membrane</keyword>
<evidence type="ECO:0000313" key="7">
    <source>
        <dbReference type="Proteomes" id="UP000584642"/>
    </source>
</evidence>
<evidence type="ECO:0000256" key="3">
    <source>
        <dbReference type="ARBA" id="ARBA00023136"/>
    </source>
</evidence>
<evidence type="ECO:0000256" key="4">
    <source>
        <dbReference type="SAM" id="Phobius"/>
    </source>
</evidence>
<evidence type="ECO:0000256" key="1">
    <source>
        <dbReference type="ARBA" id="ARBA00022692"/>
    </source>
</evidence>
<protein>
    <submittedName>
        <fullName evidence="6">Twin transmembrane helix small protein</fullName>
    </submittedName>
</protein>
<gene>
    <name evidence="6" type="ORF">HND93_19510</name>
</gene>
<dbReference type="EMBL" id="JABFDB010000014">
    <property type="protein sequence ID" value="NYZ21907.1"/>
    <property type="molecule type" value="Genomic_DNA"/>
</dbReference>
<dbReference type="PROSITE" id="PS51503">
    <property type="entry name" value="HIG1"/>
    <property type="match status" value="1"/>
</dbReference>
<keyword evidence="2 4" id="KW-1133">Transmembrane helix</keyword>
<evidence type="ECO:0000313" key="6">
    <source>
        <dbReference type="EMBL" id="NYZ21907.1"/>
    </source>
</evidence>
<name>A0ABX2TFD1_9PROT</name>
<sequence length="64" mass="6897">MSGFFVVLMALAMLAVLASLFLGLFFMARGGAADARNSNRMMRWRVTLQGIALVLFLLAVMSGA</sequence>
<organism evidence="6 7">
    <name type="scientific">Azospirillum oleiclasticum</name>
    <dbReference type="NCBI Taxonomy" id="2735135"/>
    <lineage>
        <taxon>Bacteria</taxon>
        <taxon>Pseudomonadati</taxon>
        <taxon>Pseudomonadota</taxon>
        <taxon>Alphaproteobacteria</taxon>
        <taxon>Rhodospirillales</taxon>
        <taxon>Azospirillaceae</taxon>
        <taxon>Azospirillum</taxon>
    </lineage>
</organism>
<keyword evidence="1 4" id="KW-0812">Transmembrane</keyword>
<dbReference type="Pfam" id="PF04588">
    <property type="entry name" value="HIG_1_N"/>
    <property type="match status" value="1"/>
</dbReference>
<feature type="transmembrane region" description="Helical" evidence="4">
    <location>
        <begin position="6"/>
        <end position="26"/>
    </location>
</feature>
<keyword evidence="7" id="KW-1185">Reference proteome</keyword>
<evidence type="ECO:0000259" key="5">
    <source>
        <dbReference type="PROSITE" id="PS51503"/>
    </source>
</evidence>
<evidence type="ECO:0000256" key="2">
    <source>
        <dbReference type="ARBA" id="ARBA00022989"/>
    </source>
</evidence>
<dbReference type="InterPro" id="IPR007667">
    <property type="entry name" value="Hypoxia_induced_domain"/>
</dbReference>
<accession>A0ABX2TFD1</accession>
<feature type="transmembrane region" description="Helical" evidence="4">
    <location>
        <begin position="46"/>
        <end position="63"/>
    </location>
</feature>
<feature type="domain" description="HIG1" evidence="5">
    <location>
        <begin position="1"/>
        <end position="64"/>
    </location>
</feature>
<reference evidence="6 7" key="1">
    <citation type="submission" date="2020-05" db="EMBL/GenBank/DDBJ databases">
        <title>Azospirillum oleiclasticum sp. nov, a nitrogen-fixing and heavy crude oil-emulsifying bacterium isolated from the crude oil of Yumen Oilfield.</title>
        <authorList>
            <person name="Wu D."/>
            <person name="Cai M."/>
            <person name="Zhang X."/>
        </authorList>
    </citation>
    <scope>NUCLEOTIDE SEQUENCE [LARGE SCALE GENOMIC DNA]</scope>
    <source>
        <strain evidence="6 7">ROY-1-1-2</strain>
    </source>
</reference>